<reference evidence="1" key="1">
    <citation type="journal article" date="2007" name="Science">
        <title>Draft genome of the filarial nematode parasite Brugia malayi.</title>
        <authorList>
            <person name="Ghedin E."/>
            <person name="Wang S."/>
            <person name="Spiro D."/>
            <person name="Caler E."/>
            <person name="Zhao Q."/>
            <person name="Crabtree J."/>
            <person name="Allen J.E."/>
            <person name="Delcher A.L."/>
            <person name="Guiliano D.B."/>
            <person name="Miranda-Saavedra D."/>
            <person name="Angiuoli S.V."/>
            <person name="Creasy T."/>
            <person name="Amedeo P."/>
            <person name="Haas B."/>
            <person name="El-Sayed N.M."/>
            <person name="Wortman J.R."/>
            <person name="Feldblyum T."/>
            <person name="Tallon L."/>
            <person name="Schatz M."/>
            <person name="Shumway M."/>
            <person name="Koo H."/>
            <person name="Salzberg S.L."/>
            <person name="Schobel S."/>
            <person name="Pertea M."/>
            <person name="Pop M."/>
            <person name="White O."/>
            <person name="Barton G.J."/>
            <person name="Carlow C.K."/>
            <person name="Crawford M.J."/>
            <person name="Daub J."/>
            <person name="Dimmic M.W."/>
            <person name="Estes C.F."/>
            <person name="Foster J.M."/>
            <person name="Ganatra M."/>
            <person name="Gregory W.F."/>
            <person name="Johnson N.M."/>
            <person name="Jin J."/>
            <person name="Komuniecki R."/>
            <person name="Korf I."/>
            <person name="Kumar S."/>
            <person name="Laney S."/>
            <person name="Li B.W."/>
            <person name="Li W."/>
            <person name="Lindblom T.H."/>
            <person name="Lustigman S."/>
            <person name="Ma D."/>
            <person name="Maina C.V."/>
            <person name="Martin D.M."/>
            <person name="McCarter J.P."/>
            <person name="McReynolds L."/>
            <person name="Mitreva M."/>
            <person name="Nutman T.B."/>
            <person name="Parkinson J."/>
            <person name="Peregrin-Alvarez J.M."/>
            <person name="Poole C."/>
            <person name="Ren Q."/>
            <person name="Saunders L."/>
            <person name="Sluder A.E."/>
            <person name="Smith K."/>
            <person name="Stanke M."/>
            <person name="Unnasch T.R."/>
            <person name="Ware J."/>
            <person name="Wei A.D."/>
            <person name="Weil G."/>
            <person name="Williams D.J."/>
            <person name="Zhang Y."/>
            <person name="Williams S.A."/>
            <person name="Fraser-Liggett C."/>
            <person name="Slatko B."/>
            <person name="Blaxter M.L."/>
            <person name="Scott A.L."/>
        </authorList>
    </citation>
    <scope>NUCLEOTIDE SEQUENCE</scope>
    <source>
        <strain evidence="1">FR3</strain>
    </source>
</reference>
<gene>
    <name evidence="1 2" type="ORF">Bm9399</name>
    <name evidence="1" type="ORF">BM_Bm9399</name>
</gene>
<evidence type="ECO:0000313" key="1">
    <source>
        <dbReference type="EMBL" id="CDP93799.1"/>
    </source>
</evidence>
<protein>
    <submittedName>
        <fullName evidence="1">Bm9399</fullName>
    </submittedName>
</protein>
<dbReference type="WormBase" id="Bm9399">
    <property type="protein sequence ID" value="BM40455"/>
    <property type="gene ID" value="WBGene00229660"/>
</dbReference>
<name>A0A0J9XS22_BRUMA</name>
<reference evidence="1" key="2">
    <citation type="submission" date="2012-12" db="EMBL/GenBank/DDBJ databases">
        <authorList>
            <person name="Gao Y.W."/>
            <person name="Fan S.T."/>
            <person name="Sun H.T."/>
            <person name="Wang Z."/>
            <person name="Gao X.L."/>
            <person name="Li Y.G."/>
            <person name="Wang T.C."/>
            <person name="Zhang K."/>
            <person name="Xu W.W."/>
            <person name="Yu Z.J."/>
            <person name="Xia X.Z."/>
        </authorList>
    </citation>
    <scope>NUCLEOTIDE SEQUENCE</scope>
    <source>
        <strain evidence="1">FR3</strain>
    </source>
</reference>
<dbReference type="AlphaFoldDB" id="A0A0J9XS22"/>
<dbReference type="EMBL" id="LN856907">
    <property type="protein sequence ID" value="CDP93799.1"/>
    <property type="molecule type" value="Genomic_DNA"/>
</dbReference>
<proteinExistence type="predicted"/>
<accession>A0A0J9XS22</accession>
<evidence type="ECO:0000313" key="2">
    <source>
        <dbReference type="WormBase" id="Bm9399"/>
    </source>
</evidence>
<sequence>MWMGKGHPTSETVQINLGLADVLHVATCLFEGYTNLLRTVKVDTCRYSKGCGGSRTSHTYLNSSADPPQTTKFHSDFRRLNRKCPADNKIAVLVRDTSCALTYPWTHSLLHFAEIASMSGAQPSVIVVRSFVPASNFATDAETCTSRATDAETCTSRATDAETCTSRATDTETCTSRATDAETCTSRATDAETCTSRATDAETCTSRATDAETCTSRATMPHRCTVLFSPEMFASFSQINPTTDEK</sequence>
<organism evidence="1">
    <name type="scientific">Brugia malayi</name>
    <name type="common">Filarial nematode worm</name>
    <dbReference type="NCBI Taxonomy" id="6279"/>
    <lineage>
        <taxon>Eukaryota</taxon>
        <taxon>Metazoa</taxon>
        <taxon>Ecdysozoa</taxon>
        <taxon>Nematoda</taxon>
        <taxon>Chromadorea</taxon>
        <taxon>Rhabditida</taxon>
        <taxon>Spirurina</taxon>
        <taxon>Spiruromorpha</taxon>
        <taxon>Filarioidea</taxon>
        <taxon>Onchocercidae</taxon>
        <taxon>Brugia</taxon>
    </lineage>
</organism>